<reference evidence="3 4" key="2">
    <citation type="submission" date="2017-02" db="EMBL/GenBank/DDBJ databases">
        <title>A genome survey and senescence transcriptome analysis in Lentinula edodes.</title>
        <authorList>
            <person name="Sakamoto Y."/>
            <person name="Nakade K."/>
            <person name="Sato S."/>
            <person name="Yoshida Y."/>
            <person name="Miyazaki K."/>
            <person name="Natsume S."/>
            <person name="Konno N."/>
        </authorList>
    </citation>
    <scope>NUCLEOTIDE SEQUENCE [LARGE SCALE GENOMIC DNA]</scope>
    <source>
        <strain evidence="3 4">NBRC 111202</strain>
    </source>
</reference>
<sequence length="763" mass="85618">MPSIETKKDGDQFVVEAVEFLWEDPPHSKAKPKRFTLRKDASNEAIIGRKFFGSDNTVVGSKHAILKFDGVKVYVTDTGSKNGTWSSSSGELISGKAYVLKDGSTIVFGEKHDKTDESPDAIRVRINILKSEPKPKLKSILKVTSTKHDDKLKVPAPPLARSVTPDTLKPPDDPKKHRRVVSLEIPSKKDKPSPVEAPVQRPIQKAVASTELQREVKIPWSETFRLGFGVDALTGESMAGTAITSFKMSGSPRPKQVKTYVDTLHWNGIKSLQDQYDIEIGGTVNVAPASISMSTRISSLLSKNASASTVLIQYRVIGEFEPEFIPSNVALQNGLSDLSEDDFRDKYGDYYLAGRQRGYGCRMVIVCQVDDKSVTDKAEVEAQALVENFFKAGAGHSNVKSRSKSCSILHVVIETYGCSADASYLSNGLLSPKDALAALPKIMKDPKGTPRIGILYHYSTLKHCKLPRSVTVHSDVFAKIHEMRELYFDLQTYLEHPAFQSEFYTRDAERVRSAIRAFDKKRKNLVRNLKLDRKQKRLQDTELYAQIAEAKIKAEALMRRHEFIAGVKALSRKASRSSNLGTKDSLSFFWECGKTGGRVKKKMRYYTEVTFGPGFDAYEAEWESPLVTPLNPFMKKFIRSEHPEQMNFVRIDPEEVDGKKGRLEEEGDDREFFNFRLAGGKVYVIGWTLSCVWDGKAGPGPVIQLDDGESNFILSDRFSVKLDTSRPGKWHCKVTFVFQSSYNFPDLKLEQRNIPEPDINKDI</sequence>
<proteinExistence type="predicted"/>
<organism evidence="3 4">
    <name type="scientific">Lentinula edodes</name>
    <name type="common">Shiitake mushroom</name>
    <name type="synonym">Lentinus edodes</name>
    <dbReference type="NCBI Taxonomy" id="5353"/>
    <lineage>
        <taxon>Eukaryota</taxon>
        <taxon>Fungi</taxon>
        <taxon>Dikarya</taxon>
        <taxon>Basidiomycota</taxon>
        <taxon>Agaricomycotina</taxon>
        <taxon>Agaricomycetes</taxon>
        <taxon>Agaricomycetidae</taxon>
        <taxon>Agaricales</taxon>
        <taxon>Marasmiineae</taxon>
        <taxon>Omphalotaceae</taxon>
        <taxon>Lentinula</taxon>
    </lineage>
</organism>
<dbReference type="InterPro" id="IPR008984">
    <property type="entry name" value="SMAD_FHA_dom_sf"/>
</dbReference>
<reference evidence="3 4" key="1">
    <citation type="submission" date="2016-08" db="EMBL/GenBank/DDBJ databases">
        <authorList>
            <consortium name="Lentinula edodes genome sequencing consortium"/>
            <person name="Sakamoto Y."/>
            <person name="Nakade K."/>
            <person name="Sato S."/>
            <person name="Yoshida Y."/>
            <person name="Miyazaki K."/>
            <person name="Natsume S."/>
            <person name="Konno N."/>
        </authorList>
    </citation>
    <scope>NUCLEOTIDE SEQUENCE [LARGE SCALE GENOMIC DNA]</scope>
    <source>
        <strain evidence="3 4">NBRC 111202</strain>
    </source>
</reference>
<evidence type="ECO:0000313" key="4">
    <source>
        <dbReference type="Proteomes" id="UP000188533"/>
    </source>
</evidence>
<dbReference type="SUPFAM" id="SSF49879">
    <property type="entry name" value="SMAD/FHA domain"/>
    <property type="match status" value="1"/>
</dbReference>
<keyword evidence="4" id="KW-1185">Reference proteome</keyword>
<name>A0A1Q3ED61_LENED</name>
<dbReference type="CDD" id="cd00060">
    <property type="entry name" value="FHA"/>
    <property type="match status" value="1"/>
</dbReference>
<dbReference type="AlphaFoldDB" id="A0A1Q3ED61"/>
<evidence type="ECO:0000313" key="3">
    <source>
        <dbReference type="EMBL" id="GAW05109.1"/>
    </source>
</evidence>
<dbReference type="EMBL" id="BDGU01000235">
    <property type="protein sequence ID" value="GAW05109.1"/>
    <property type="molecule type" value="Genomic_DNA"/>
</dbReference>
<gene>
    <name evidence="3" type="ORF">LENED_006945</name>
</gene>
<accession>A0A1Q3ED61</accession>
<evidence type="ECO:0000259" key="2">
    <source>
        <dbReference type="Pfam" id="PF00498"/>
    </source>
</evidence>
<dbReference type="InterPro" id="IPR000253">
    <property type="entry name" value="FHA_dom"/>
</dbReference>
<feature type="region of interest" description="Disordered" evidence="1">
    <location>
        <begin position="148"/>
        <end position="202"/>
    </location>
</feature>
<protein>
    <recommendedName>
        <fullName evidence="2">FHA domain-containing protein</fullName>
    </recommendedName>
</protein>
<dbReference type="Gene3D" id="2.60.200.20">
    <property type="match status" value="1"/>
</dbReference>
<evidence type="ECO:0000256" key="1">
    <source>
        <dbReference type="SAM" id="MobiDB-lite"/>
    </source>
</evidence>
<dbReference type="Pfam" id="PF00498">
    <property type="entry name" value="FHA"/>
    <property type="match status" value="1"/>
</dbReference>
<comment type="caution">
    <text evidence="3">The sequence shown here is derived from an EMBL/GenBank/DDBJ whole genome shotgun (WGS) entry which is preliminary data.</text>
</comment>
<dbReference type="Proteomes" id="UP000188533">
    <property type="component" value="Unassembled WGS sequence"/>
</dbReference>
<feature type="domain" description="FHA" evidence="2">
    <location>
        <begin position="56"/>
        <end position="109"/>
    </location>
</feature>